<dbReference type="AlphaFoldDB" id="A0A6A2YYC4"/>
<organism evidence="1 2">
    <name type="scientific">Hibiscus syriacus</name>
    <name type="common">Rose of Sharon</name>
    <dbReference type="NCBI Taxonomy" id="106335"/>
    <lineage>
        <taxon>Eukaryota</taxon>
        <taxon>Viridiplantae</taxon>
        <taxon>Streptophyta</taxon>
        <taxon>Embryophyta</taxon>
        <taxon>Tracheophyta</taxon>
        <taxon>Spermatophyta</taxon>
        <taxon>Magnoliopsida</taxon>
        <taxon>eudicotyledons</taxon>
        <taxon>Gunneridae</taxon>
        <taxon>Pentapetalae</taxon>
        <taxon>rosids</taxon>
        <taxon>malvids</taxon>
        <taxon>Malvales</taxon>
        <taxon>Malvaceae</taxon>
        <taxon>Malvoideae</taxon>
        <taxon>Hibiscus</taxon>
    </lineage>
</organism>
<protein>
    <submittedName>
        <fullName evidence="1">Protein FAR1-RELATED SEQUENCE 5-like</fullName>
    </submittedName>
</protein>
<reference evidence="1" key="1">
    <citation type="submission" date="2019-09" db="EMBL/GenBank/DDBJ databases">
        <title>Draft genome information of white flower Hibiscus syriacus.</title>
        <authorList>
            <person name="Kim Y.-M."/>
        </authorList>
    </citation>
    <scope>NUCLEOTIDE SEQUENCE [LARGE SCALE GENOMIC DNA]</scope>
    <source>
        <strain evidence="1">YM2019G1</strain>
    </source>
</reference>
<gene>
    <name evidence="1" type="ORF">F3Y22_tig00111105pilonHSYRG00024</name>
</gene>
<dbReference type="EMBL" id="VEPZ02001236">
    <property type="protein sequence ID" value="KAE8684591.1"/>
    <property type="molecule type" value="Genomic_DNA"/>
</dbReference>
<sequence length="81" mass="9066">MVPETSTVMKVLGSRAAERYGTELTLLEAVDMKEEESEAFHELVKEERVPILGLGSEDSDDSKLSVGRRRCSLNSALFHRQ</sequence>
<evidence type="ECO:0000313" key="2">
    <source>
        <dbReference type="Proteomes" id="UP000436088"/>
    </source>
</evidence>
<name>A0A6A2YYC4_HIBSY</name>
<evidence type="ECO:0000313" key="1">
    <source>
        <dbReference type="EMBL" id="KAE8684591.1"/>
    </source>
</evidence>
<keyword evidence="2" id="KW-1185">Reference proteome</keyword>
<accession>A0A6A2YYC4</accession>
<comment type="caution">
    <text evidence="1">The sequence shown here is derived from an EMBL/GenBank/DDBJ whole genome shotgun (WGS) entry which is preliminary data.</text>
</comment>
<proteinExistence type="predicted"/>
<dbReference type="Proteomes" id="UP000436088">
    <property type="component" value="Unassembled WGS sequence"/>
</dbReference>